<dbReference type="PANTHER" id="PTHR31862:SF1">
    <property type="entry name" value="UPF0261 DOMAIN PROTEIN (AFU_ORTHOLOGUE AFUA_1G10120)"/>
    <property type="match status" value="1"/>
</dbReference>
<evidence type="ECO:0000313" key="3">
    <source>
        <dbReference type="EMBL" id="TMR25315.1"/>
    </source>
</evidence>
<organism evidence="3 4">
    <name type="scientific">Nonomuraea turkmeniaca</name>
    <dbReference type="NCBI Taxonomy" id="103838"/>
    <lineage>
        <taxon>Bacteria</taxon>
        <taxon>Bacillati</taxon>
        <taxon>Actinomycetota</taxon>
        <taxon>Actinomycetes</taxon>
        <taxon>Streptosporangiales</taxon>
        <taxon>Streptosporangiaceae</taxon>
        <taxon>Nonomuraea</taxon>
    </lineage>
</organism>
<evidence type="ECO:0000259" key="1">
    <source>
        <dbReference type="Pfam" id="PF06792"/>
    </source>
</evidence>
<dbReference type="Gene3D" id="3.40.50.12020">
    <property type="entry name" value="Uncharacterised protein family UPF0261, NN domain"/>
    <property type="match status" value="1"/>
</dbReference>
<keyword evidence="4" id="KW-1185">Reference proteome</keyword>
<feature type="domain" description="UPF0261" evidence="2">
    <location>
        <begin position="189"/>
        <end position="405"/>
    </location>
</feature>
<accession>A0A5S4FX27</accession>
<dbReference type="InterPro" id="IPR051353">
    <property type="entry name" value="Tobamovirus_resist_UPF0261"/>
</dbReference>
<dbReference type="CDD" id="cd15488">
    <property type="entry name" value="Tm-1-like"/>
    <property type="match status" value="1"/>
</dbReference>
<reference evidence="3 4" key="1">
    <citation type="submission" date="2019-05" db="EMBL/GenBank/DDBJ databases">
        <title>Draft genome sequence of Nonomuraea turkmeniaca DSM 43926.</title>
        <authorList>
            <person name="Saricaoglu S."/>
            <person name="Isik K."/>
        </authorList>
    </citation>
    <scope>NUCLEOTIDE SEQUENCE [LARGE SCALE GENOMIC DNA]</scope>
    <source>
        <strain evidence="3 4">DSM 43926</strain>
    </source>
</reference>
<dbReference type="EMBL" id="VCKY01000003">
    <property type="protein sequence ID" value="TMR25315.1"/>
    <property type="molecule type" value="Genomic_DNA"/>
</dbReference>
<gene>
    <name evidence="3" type="ORF">ETD86_01600</name>
</gene>
<comment type="caution">
    <text evidence="3">The sequence shown here is derived from an EMBL/GenBank/DDBJ whole genome shotgun (WGS) entry which is preliminary data.</text>
</comment>
<dbReference type="AlphaFoldDB" id="A0A5S4FX27"/>
<dbReference type="InterPro" id="IPR056778">
    <property type="entry name" value="UPF0261_C"/>
</dbReference>
<dbReference type="Proteomes" id="UP000309128">
    <property type="component" value="Unassembled WGS sequence"/>
</dbReference>
<dbReference type="RefSeq" id="WP_138664262.1">
    <property type="nucleotide sequence ID" value="NZ_VCKY01000003.1"/>
</dbReference>
<dbReference type="NCBIfam" id="NF002674">
    <property type="entry name" value="PRK02399.1-2"/>
    <property type="match status" value="1"/>
</dbReference>
<dbReference type="Pfam" id="PF23189">
    <property type="entry name" value="UPF0261_C"/>
    <property type="match status" value="1"/>
</dbReference>
<evidence type="ECO:0000259" key="2">
    <source>
        <dbReference type="Pfam" id="PF23189"/>
    </source>
</evidence>
<feature type="domain" description="UPF0261" evidence="1">
    <location>
        <begin position="2"/>
        <end position="176"/>
    </location>
</feature>
<dbReference type="InterPro" id="IPR044122">
    <property type="entry name" value="UPF0261_N"/>
</dbReference>
<dbReference type="InterPro" id="IPR008322">
    <property type="entry name" value="UPF0261"/>
</dbReference>
<dbReference type="PIRSF" id="PIRSF033271">
    <property type="entry name" value="UCP033271"/>
    <property type="match status" value="1"/>
</dbReference>
<dbReference type="Pfam" id="PF06792">
    <property type="entry name" value="UPF0261"/>
    <property type="match status" value="1"/>
</dbReference>
<proteinExistence type="predicted"/>
<dbReference type="Gene3D" id="3.40.50.12030">
    <property type="entry name" value="Uncharacterised protein family UPF0261, NC domain"/>
    <property type="match status" value="1"/>
</dbReference>
<name>A0A5S4FX27_9ACTN</name>
<evidence type="ECO:0000313" key="4">
    <source>
        <dbReference type="Proteomes" id="UP000309128"/>
    </source>
</evidence>
<dbReference type="OrthoDB" id="9776369at2"/>
<dbReference type="PANTHER" id="PTHR31862">
    <property type="entry name" value="UPF0261 DOMAIN PROTEIN (AFU_ORTHOLOGUE AFUA_1G10120)"/>
    <property type="match status" value="1"/>
</dbReference>
<protein>
    <submittedName>
        <fullName evidence="3">UPF0261 family protein</fullName>
    </submittedName>
</protein>
<sequence>MPSVVLIGTLDTKGEEYAWLRNRLVELGSDVIVVDAGVGAHEALVDFSNQQVAVAAGQDVGALREAGDRGAAVTAMGEGAAAILAGLHADGRVDAVLALGGSGGSSIAARAVRDLPIGVPKLIVSTMAAGDVSPYVGAKDVTLMYSVVDIAGMNRVSRAILGNAAAAAAGMASAHQLAKAARTAVGKDRPLIGASMFGVTTPAVDAARERLGELGYEVLVFHATGSGGRALEGLAASGMLAGVLDLTTTELADDLVGGVLSAGPERLTTAGAHGVPQVVAPGALDMVNFGPRDTVPAAFADRLLYVHNPTVTLMRTTAEEMRELGRRVAAKLREAKGPAVLFLPRGGVSALDAPGAAFADPKADAACFEAMEEGLRGSGVAVEDLGLHINDPAFGRAMADRLHDLISGGAS</sequence>